<dbReference type="Proteomes" id="UP001515480">
    <property type="component" value="Unassembled WGS sequence"/>
</dbReference>
<dbReference type="EMBL" id="JBGBPQ010000006">
    <property type="protein sequence ID" value="KAL1522575.1"/>
    <property type="molecule type" value="Genomic_DNA"/>
</dbReference>
<protein>
    <submittedName>
        <fullName evidence="2">Uncharacterized protein</fullName>
    </submittedName>
</protein>
<gene>
    <name evidence="2" type="ORF">AB1Y20_017560</name>
</gene>
<name>A0AB34JM45_PRYPA</name>
<reference evidence="2 3" key="1">
    <citation type="journal article" date="2024" name="Science">
        <title>Giant polyketide synthase enzymes in the biosynthesis of giant marine polyether toxins.</title>
        <authorList>
            <person name="Fallon T.R."/>
            <person name="Shende V.V."/>
            <person name="Wierzbicki I.H."/>
            <person name="Pendleton A.L."/>
            <person name="Watervoot N.F."/>
            <person name="Auber R.P."/>
            <person name="Gonzalez D.J."/>
            <person name="Wisecaver J.H."/>
            <person name="Moore B.S."/>
        </authorList>
    </citation>
    <scope>NUCLEOTIDE SEQUENCE [LARGE SCALE GENOMIC DNA]</scope>
    <source>
        <strain evidence="2 3">12B1</strain>
    </source>
</reference>
<dbReference type="AlphaFoldDB" id="A0AB34JM45"/>
<proteinExistence type="predicted"/>
<evidence type="ECO:0000256" key="1">
    <source>
        <dbReference type="SAM" id="Phobius"/>
    </source>
</evidence>
<keyword evidence="1" id="KW-0472">Membrane</keyword>
<keyword evidence="1" id="KW-1133">Transmembrane helix</keyword>
<evidence type="ECO:0000313" key="3">
    <source>
        <dbReference type="Proteomes" id="UP001515480"/>
    </source>
</evidence>
<feature type="transmembrane region" description="Helical" evidence="1">
    <location>
        <begin position="535"/>
        <end position="553"/>
    </location>
</feature>
<evidence type="ECO:0000313" key="2">
    <source>
        <dbReference type="EMBL" id="KAL1522575.1"/>
    </source>
</evidence>
<keyword evidence="3" id="KW-1185">Reference proteome</keyword>
<keyword evidence="1" id="KW-0812">Transmembrane</keyword>
<organism evidence="2 3">
    <name type="scientific">Prymnesium parvum</name>
    <name type="common">Toxic golden alga</name>
    <dbReference type="NCBI Taxonomy" id="97485"/>
    <lineage>
        <taxon>Eukaryota</taxon>
        <taxon>Haptista</taxon>
        <taxon>Haptophyta</taxon>
        <taxon>Prymnesiophyceae</taxon>
        <taxon>Prymnesiales</taxon>
        <taxon>Prymnesiaceae</taxon>
        <taxon>Prymnesium</taxon>
    </lineage>
</organism>
<accession>A0AB34JM45</accession>
<comment type="caution">
    <text evidence="2">The sequence shown here is derived from an EMBL/GenBank/DDBJ whole genome shotgun (WGS) entry which is preliminary data.</text>
</comment>
<sequence length="563" mass="62460">MLQTAPPHRSAALPYTGRVLFHAAECTPRWREFRGLEDATALHYRNSGDYDYYQGVDLEPDHRPWPVDGARQYFSAGIDFSSGGMKNASLASGRLQVGECTAPSTDGEVNGTWHTQWVGPFTTHGGYDWTTVSWVDPAFIMRGRRRGESVGLAAHWMGPVDVQRKQALGLPPLHLHHVHMTASPDDTFLSPFFQWHHGRVIMTHGDWNFDGMPGEENGTVDAMGQDYRPAKVLKVLSDRPSINVEVNDVRPAGSPPLQWYFQVTVLVVNNLDDARAAGHRPLSSIKTQAPDGEGMLVGGQTGLVFPYFAPRTEDTMMYHSIRMPEDGEMVHVYFHAHQRTHQATLLFGGPPSALGLDAIAAAGRHVSVLPTQVYTNTTGVAKNNVQMRSLLEERSHVRGVPLVCTMEGRVQRLSGYGFTTPKAWDRAAYPSCIRWSFSKGEVFTSVAFNGPIDFDVPEPNVFWDGVGQRLPGTMAQHSIYIFFYLPTDQPPSQDTPASRYYFFSDCDGPGNPQVQCLPYQVHTSHVKALVHWPKGSLLLVSGSILIGLVVLRFRRGAAKIQLI</sequence>